<feature type="region of interest" description="Disordered" evidence="1">
    <location>
        <begin position="58"/>
        <end position="77"/>
    </location>
</feature>
<dbReference type="InterPro" id="IPR009855">
    <property type="entry name" value="Baculo_LEF-10"/>
</dbReference>
<reference evidence="2" key="1">
    <citation type="journal article" date="2016" name="J. Invertebr. Pathol.">
        <title>An alphabaculovirus isolated from dead Lymantria dispar larvae shows high genetic similarity to baculovirus previously isolated from Lymantria monacha - An example of adaptation to a new host.</title>
        <authorList>
            <person name="Rabalski L."/>
            <person name="Krejmer-Rabalska M."/>
            <person name="Skrzecz I."/>
            <person name="Wasag B."/>
            <person name="Szewczyk B."/>
        </authorList>
    </citation>
    <scope>NUCLEOTIDE SEQUENCE</scope>
    <source>
        <strain evidence="2">BNP</strain>
    </source>
</reference>
<organismHost>
    <name type="scientific">Lepidoptera</name>
    <name type="common">moths &amp; butterflies</name>
    <dbReference type="NCBI Taxonomy" id="7088"/>
</organismHost>
<dbReference type="EMBL" id="KU377538">
    <property type="protein sequence ID" value="ANS70939.1"/>
    <property type="molecule type" value="Genomic_DNA"/>
</dbReference>
<name>A0A1B1MQX3_NPVLD</name>
<organism evidence="2">
    <name type="scientific">Lymantria dispar multicapsid nuclear polyhedrosis virus</name>
    <name type="common">LdMNPV</name>
    <dbReference type="NCBI Taxonomy" id="10449"/>
    <lineage>
        <taxon>Viruses</taxon>
        <taxon>Viruses incertae sedis</taxon>
        <taxon>Naldaviricetes</taxon>
        <taxon>Lefavirales</taxon>
        <taxon>Baculoviridae</taxon>
        <taxon>Alphabaculovirus</taxon>
        <taxon>Alphabaculovirus lydisparis</taxon>
    </lineage>
</organism>
<protein>
    <submittedName>
        <fullName evidence="2">Late expression factor 10</fullName>
    </submittedName>
</protein>
<evidence type="ECO:0000313" key="2">
    <source>
        <dbReference type="EMBL" id="ANS70939.1"/>
    </source>
</evidence>
<accession>A0A1B1MQX3</accession>
<evidence type="ECO:0000256" key="1">
    <source>
        <dbReference type="SAM" id="MobiDB-lite"/>
    </source>
</evidence>
<proteinExistence type="predicted"/>
<dbReference type="Pfam" id="PF07206">
    <property type="entry name" value="Baculo_LEF-10"/>
    <property type="match status" value="1"/>
</dbReference>
<sequence>MSTPSSESDVAVLNSILDKNLELLNNTYIILHVVDKEHSERKRVCIGEIVSFQDPLDSQASVSLSSASSELPSDQTE</sequence>